<evidence type="ECO:0000313" key="5">
    <source>
        <dbReference type="EMBL" id="ABJ06041.1"/>
    </source>
</evidence>
<evidence type="ECO:0000256" key="1">
    <source>
        <dbReference type="ARBA" id="ARBA00023015"/>
    </source>
</evidence>
<dbReference type="HOGENOM" id="CLU_000445_81_0_5"/>
<feature type="domain" description="HTH araC/xylS-type" evidence="4">
    <location>
        <begin position="222"/>
        <end position="320"/>
    </location>
</feature>
<dbReference type="PANTHER" id="PTHR46796">
    <property type="entry name" value="HTH-TYPE TRANSCRIPTIONAL ACTIVATOR RHAS-RELATED"/>
    <property type="match status" value="1"/>
</dbReference>
<dbReference type="Pfam" id="PF12833">
    <property type="entry name" value="HTH_18"/>
    <property type="match status" value="1"/>
</dbReference>
<dbReference type="OrthoDB" id="110167at2"/>
<proteinExistence type="predicted"/>
<keyword evidence="1" id="KW-0805">Transcription regulation</keyword>
<dbReference type="PANTHER" id="PTHR46796:SF7">
    <property type="entry name" value="ARAC FAMILY TRANSCRIPTIONAL REGULATOR"/>
    <property type="match status" value="1"/>
</dbReference>
<dbReference type="InterPro" id="IPR009057">
    <property type="entry name" value="Homeodomain-like_sf"/>
</dbReference>
<dbReference type="PROSITE" id="PS00041">
    <property type="entry name" value="HTH_ARAC_FAMILY_1"/>
    <property type="match status" value="1"/>
</dbReference>
<dbReference type="KEGG" id="rpe:RPE_2097"/>
<evidence type="ECO:0000256" key="2">
    <source>
        <dbReference type="ARBA" id="ARBA00023125"/>
    </source>
</evidence>
<dbReference type="Gene3D" id="1.10.10.60">
    <property type="entry name" value="Homeodomain-like"/>
    <property type="match status" value="2"/>
</dbReference>
<dbReference type="InterPro" id="IPR050204">
    <property type="entry name" value="AraC_XylS_family_regulators"/>
</dbReference>
<dbReference type="eggNOG" id="COG2207">
    <property type="taxonomic scope" value="Bacteria"/>
</dbReference>
<evidence type="ECO:0000256" key="3">
    <source>
        <dbReference type="ARBA" id="ARBA00023163"/>
    </source>
</evidence>
<keyword evidence="3" id="KW-0804">Transcription</keyword>
<protein>
    <submittedName>
        <fullName evidence="5">Transcriptional regulator, AraC family</fullName>
    </submittedName>
</protein>
<name>Q07PU3_RHOP5</name>
<dbReference type="Pfam" id="PF12852">
    <property type="entry name" value="Cupin_6"/>
    <property type="match status" value="1"/>
</dbReference>
<dbReference type="InterPro" id="IPR018062">
    <property type="entry name" value="HTH_AraC-typ_CS"/>
</dbReference>
<dbReference type="SUPFAM" id="SSF46689">
    <property type="entry name" value="Homeodomain-like"/>
    <property type="match status" value="2"/>
</dbReference>
<reference evidence="5" key="1">
    <citation type="submission" date="2006-09" db="EMBL/GenBank/DDBJ databases">
        <title>Complete sequence of Rhodopseudomonas palustris BisA53.</title>
        <authorList>
            <consortium name="US DOE Joint Genome Institute"/>
            <person name="Copeland A."/>
            <person name="Lucas S."/>
            <person name="Lapidus A."/>
            <person name="Barry K."/>
            <person name="Detter J.C."/>
            <person name="Glavina del Rio T."/>
            <person name="Hammon N."/>
            <person name="Israni S."/>
            <person name="Dalin E."/>
            <person name="Tice H."/>
            <person name="Pitluck S."/>
            <person name="Chain P."/>
            <person name="Malfatti S."/>
            <person name="Shin M."/>
            <person name="Vergez L."/>
            <person name="Schmutz J."/>
            <person name="Larimer F."/>
            <person name="Land M."/>
            <person name="Hauser L."/>
            <person name="Pelletier D.A."/>
            <person name="Kyrpides N."/>
            <person name="Kim E."/>
            <person name="Harwood C.S."/>
            <person name="Oda Y."/>
            <person name="Richardson P."/>
        </authorList>
    </citation>
    <scope>NUCLEOTIDE SEQUENCE [LARGE SCALE GENOMIC DNA]</scope>
    <source>
        <strain evidence="5">BisA53</strain>
    </source>
</reference>
<accession>Q07PU3</accession>
<dbReference type="PROSITE" id="PS01124">
    <property type="entry name" value="HTH_ARAC_FAMILY_2"/>
    <property type="match status" value="1"/>
</dbReference>
<gene>
    <name evidence="5" type="ordered locus">RPE_2097</name>
</gene>
<organism evidence="5">
    <name type="scientific">Rhodopseudomonas palustris (strain BisA53)</name>
    <dbReference type="NCBI Taxonomy" id="316055"/>
    <lineage>
        <taxon>Bacteria</taxon>
        <taxon>Pseudomonadati</taxon>
        <taxon>Pseudomonadota</taxon>
        <taxon>Alphaproteobacteria</taxon>
        <taxon>Hyphomicrobiales</taxon>
        <taxon>Nitrobacteraceae</taxon>
        <taxon>Rhodopseudomonas</taxon>
    </lineage>
</organism>
<sequence length="344" mass="36866">MGADALSEVLRAVRLSSAMFFSLDVRGPWAAAAPASSECAPLVLPGAQHVIQYHVMVEGSCFGAWADAPGVRLDEGDIIAFPQGAAHTLSSEPGMRAAPDLGMYRQAGAGVLPHCVRIGEGDRTDARILCGFMGCDARPFNPLIAALPPVLHLRRSAQPGHCSLPHLISAARAEVEGRRVGGEGVFARLGELLFVEAIRCYVETLDPEQTGWLAGLKDRHVGQVLNLIHADPASDWTLDSLAREAGLARSSLAERFTQLIGLPPMQYLTRWRMQMAANLLVAGREPIGRIAEAVGYDSEAGFSRAFRRMVGSPPASWRKSSVDALDDARAMRTPASGIAQDELK</sequence>
<dbReference type="EMBL" id="CP000463">
    <property type="protein sequence ID" value="ABJ06041.1"/>
    <property type="molecule type" value="Genomic_DNA"/>
</dbReference>
<evidence type="ECO:0000259" key="4">
    <source>
        <dbReference type="PROSITE" id="PS01124"/>
    </source>
</evidence>
<dbReference type="STRING" id="316055.RPE_2097"/>
<dbReference type="GO" id="GO:0043565">
    <property type="term" value="F:sequence-specific DNA binding"/>
    <property type="evidence" value="ECO:0007669"/>
    <property type="project" value="InterPro"/>
</dbReference>
<keyword evidence="2" id="KW-0238">DNA-binding</keyword>
<dbReference type="SMART" id="SM00342">
    <property type="entry name" value="HTH_ARAC"/>
    <property type="match status" value="1"/>
</dbReference>
<dbReference type="AlphaFoldDB" id="Q07PU3"/>
<dbReference type="GO" id="GO:0003700">
    <property type="term" value="F:DNA-binding transcription factor activity"/>
    <property type="evidence" value="ECO:0007669"/>
    <property type="project" value="InterPro"/>
</dbReference>
<dbReference type="InterPro" id="IPR018060">
    <property type="entry name" value="HTH_AraC"/>
</dbReference>
<dbReference type="InterPro" id="IPR032783">
    <property type="entry name" value="AraC_lig"/>
</dbReference>